<evidence type="ECO:0000256" key="7">
    <source>
        <dbReference type="ARBA" id="ARBA00023163"/>
    </source>
</evidence>
<gene>
    <name evidence="9" type="ORF">ACFFK0_24925</name>
</gene>
<dbReference type="InterPro" id="IPR036388">
    <property type="entry name" value="WH-like_DNA-bd_sf"/>
</dbReference>
<dbReference type="Gene3D" id="1.10.10.10">
    <property type="entry name" value="Winged helix-like DNA-binding domain superfamily/Winged helix DNA-binding domain"/>
    <property type="match status" value="1"/>
</dbReference>
<dbReference type="PANTHER" id="PTHR46577">
    <property type="entry name" value="HTH-TYPE TRANSCRIPTIONAL REGULATORY PROTEIN GABR"/>
    <property type="match status" value="1"/>
</dbReference>
<name>A0ABV6DSL6_9BACL</name>
<evidence type="ECO:0000256" key="1">
    <source>
        <dbReference type="ARBA" id="ARBA00001933"/>
    </source>
</evidence>
<keyword evidence="10" id="KW-1185">Reference proteome</keyword>
<dbReference type="RefSeq" id="WP_377473102.1">
    <property type="nucleotide sequence ID" value="NZ_JBHLWN010000100.1"/>
</dbReference>
<keyword evidence="3 9" id="KW-0808">Transferase</keyword>
<evidence type="ECO:0000313" key="10">
    <source>
        <dbReference type="Proteomes" id="UP001589776"/>
    </source>
</evidence>
<dbReference type="EMBL" id="JBHLWN010000100">
    <property type="protein sequence ID" value="MFC0215645.1"/>
    <property type="molecule type" value="Genomic_DNA"/>
</dbReference>
<evidence type="ECO:0000256" key="3">
    <source>
        <dbReference type="ARBA" id="ARBA00022576"/>
    </source>
</evidence>
<keyword evidence="6" id="KW-0238">DNA-binding</keyword>
<reference evidence="9 10" key="1">
    <citation type="submission" date="2024-09" db="EMBL/GenBank/DDBJ databases">
        <authorList>
            <person name="Sun Q."/>
            <person name="Mori K."/>
        </authorList>
    </citation>
    <scope>NUCLEOTIDE SEQUENCE [LARGE SCALE GENOMIC DNA]</scope>
    <source>
        <strain evidence="9 10">CCM 7759</strain>
    </source>
</reference>
<dbReference type="InterPro" id="IPR015424">
    <property type="entry name" value="PyrdxlP-dep_Trfase"/>
</dbReference>
<feature type="domain" description="HTH gntR-type" evidence="8">
    <location>
        <begin position="1"/>
        <end position="69"/>
    </location>
</feature>
<organism evidence="9 10">
    <name type="scientific">Paenibacillus chartarius</name>
    <dbReference type="NCBI Taxonomy" id="747481"/>
    <lineage>
        <taxon>Bacteria</taxon>
        <taxon>Bacillati</taxon>
        <taxon>Bacillota</taxon>
        <taxon>Bacilli</taxon>
        <taxon>Bacillales</taxon>
        <taxon>Paenibacillaceae</taxon>
        <taxon>Paenibacillus</taxon>
    </lineage>
</organism>
<dbReference type="CDD" id="cd00609">
    <property type="entry name" value="AAT_like"/>
    <property type="match status" value="1"/>
</dbReference>
<evidence type="ECO:0000256" key="2">
    <source>
        <dbReference type="ARBA" id="ARBA00005384"/>
    </source>
</evidence>
<dbReference type="Proteomes" id="UP001589776">
    <property type="component" value="Unassembled WGS sequence"/>
</dbReference>
<dbReference type="InterPro" id="IPR004839">
    <property type="entry name" value="Aminotransferase_I/II_large"/>
</dbReference>
<dbReference type="SMART" id="SM00345">
    <property type="entry name" value="HTH_GNTR"/>
    <property type="match status" value="1"/>
</dbReference>
<evidence type="ECO:0000313" key="9">
    <source>
        <dbReference type="EMBL" id="MFC0215645.1"/>
    </source>
</evidence>
<dbReference type="InterPro" id="IPR015421">
    <property type="entry name" value="PyrdxlP-dep_Trfase_major"/>
</dbReference>
<evidence type="ECO:0000256" key="4">
    <source>
        <dbReference type="ARBA" id="ARBA00022898"/>
    </source>
</evidence>
<accession>A0ABV6DSL6</accession>
<keyword evidence="5" id="KW-0805">Transcription regulation</keyword>
<keyword evidence="4" id="KW-0663">Pyridoxal phosphate</keyword>
<dbReference type="SUPFAM" id="SSF46785">
    <property type="entry name" value="Winged helix' DNA-binding domain"/>
    <property type="match status" value="1"/>
</dbReference>
<dbReference type="InterPro" id="IPR000524">
    <property type="entry name" value="Tscrpt_reg_HTH_GntR"/>
</dbReference>
<comment type="similarity">
    <text evidence="2">In the C-terminal section; belongs to the class-I pyridoxal-phosphate-dependent aminotransferase family.</text>
</comment>
<dbReference type="Pfam" id="PF00392">
    <property type="entry name" value="GntR"/>
    <property type="match status" value="1"/>
</dbReference>
<dbReference type="GO" id="GO:0008483">
    <property type="term" value="F:transaminase activity"/>
    <property type="evidence" value="ECO:0007669"/>
    <property type="project" value="UniProtKB-KW"/>
</dbReference>
<proteinExistence type="inferred from homology"/>
<evidence type="ECO:0000256" key="6">
    <source>
        <dbReference type="ARBA" id="ARBA00023125"/>
    </source>
</evidence>
<dbReference type="PROSITE" id="PS50949">
    <property type="entry name" value="HTH_GNTR"/>
    <property type="match status" value="1"/>
</dbReference>
<keyword evidence="7" id="KW-0804">Transcription</keyword>
<dbReference type="Gene3D" id="3.40.640.10">
    <property type="entry name" value="Type I PLP-dependent aspartate aminotransferase-like (Major domain)"/>
    <property type="match status" value="1"/>
</dbReference>
<dbReference type="Pfam" id="PF00155">
    <property type="entry name" value="Aminotran_1_2"/>
    <property type="match status" value="1"/>
</dbReference>
<comment type="cofactor">
    <cofactor evidence="1">
        <name>pyridoxal 5'-phosphate</name>
        <dbReference type="ChEBI" id="CHEBI:597326"/>
    </cofactor>
</comment>
<keyword evidence="3 9" id="KW-0032">Aminotransferase</keyword>
<evidence type="ECO:0000259" key="8">
    <source>
        <dbReference type="PROSITE" id="PS50949"/>
    </source>
</evidence>
<dbReference type="InterPro" id="IPR051446">
    <property type="entry name" value="HTH_trans_reg/aminotransferase"/>
</dbReference>
<protein>
    <submittedName>
        <fullName evidence="9">PLP-dependent aminotransferase family protein</fullName>
    </submittedName>
</protein>
<dbReference type="InterPro" id="IPR036390">
    <property type="entry name" value="WH_DNA-bd_sf"/>
</dbReference>
<dbReference type="PANTHER" id="PTHR46577:SF1">
    <property type="entry name" value="HTH-TYPE TRANSCRIPTIONAL REGULATORY PROTEIN GABR"/>
    <property type="match status" value="1"/>
</dbReference>
<dbReference type="CDD" id="cd07377">
    <property type="entry name" value="WHTH_GntR"/>
    <property type="match status" value="1"/>
</dbReference>
<dbReference type="SUPFAM" id="SSF53383">
    <property type="entry name" value="PLP-dependent transferases"/>
    <property type="match status" value="1"/>
</dbReference>
<evidence type="ECO:0000256" key="5">
    <source>
        <dbReference type="ARBA" id="ARBA00023015"/>
    </source>
</evidence>
<sequence>MRKYVHLMSELESQLEDGTIRGGGRLPSIRELSARYGCSKGTVIKAFAELEKRHLIYTVPQSGYYAVVKTPAAGQESGRSAIDFSAASPDPELFPYLDFQHCLNKAIDMYRNDLFTYGTPQGLPSLLHILCKHLAGSQVFAKPEQMVVTTGAQQALHILATMPFPNAKRAVLLEQPSYHLMIQLLETHGVPAYGIVRTEQGIDLDMLEHRFRTDDVKMFYTIPRFHNPLGTSYPERTKKAIAELARRYDVYVVEDDYLADLETDTKADPIYAYDSSHVVYLRSFSKLLFPGLRLGLAILPPALQGSFKLHKQLSDIDSSLLSQAALEIYMQNGMYERRRHKLAATYQQRMKRLKLALDEHNDTVDVRHAAVKGGAHTHLKLPERLHIPTLLKRLRQRDIVVKDSASCYLTPFEKLPLLRLSISQAPEERIEAGIRVIFEEIGRMAAKWAKQQ</sequence>
<comment type="caution">
    <text evidence="9">The sequence shown here is derived from an EMBL/GenBank/DDBJ whole genome shotgun (WGS) entry which is preliminary data.</text>
</comment>